<protein>
    <submittedName>
        <fullName evidence="2">DUF4265 domain-containing protein</fullName>
    </submittedName>
</protein>
<sequence length="295" mass="32169">MIPSSRPIFVLLGTSRSAATSSGRDDGDHLGRGGGSSMRRGAARGGGGGQERAKSGPRAGQERAERGPSAGSRRIDGEWRARLEFIRVSSKHGWGPGSRLEASPTPSRSRFGRKCSRFTSSSQSFRFEKGAMVDGKPQVLFSLDPQDWHGHGTETLWAEPVEGSDWTRFRLLNSPYFVMGVAFRDIVVATPRAESGIFDFTRVAETSGHSTYMLLVDGEEVLAGSDWRLLKAMGCSYESMHVDLTVGRKLLLSVDIPDLVDIAEAHAIIAEGESKGFWLYQIGSTTFIDGMLPIW</sequence>
<name>A0A549SMZ0_METSR</name>
<dbReference type="AlphaFoldDB" id="A0A549SMZ0"/>
<evidence type="ECO:0000313" key="2">
    <source>
        <dbReference type="EMBL" id="TRL31000.1"/>
    </source>
</evidence>
<organism evidence="2 3">
    <name type="scientific">Methylosinus sporium</name>
    <dbReference type="NCBI Taxonomy" id="428"/>
    <lineage>
        <taxon>Bacteria</taxon>
        <taxon>Pseudomonadati</taxon>
        <taxon>Pseudomonadota</taxon>
        <taxon>Alphaproteobacteria</taxon>
        <taxon>Hyphomicrobiales</taxon>
        <taxon>Methylocystaceae</taxon>
        <taxon>Methylosinus</taxon>
    </lineage>
</organism>
<proteinExistence type="predicted"/>
<dbReference type="Proteomes" id="UP000316781">
    <property type="component" value="Unassembled WGS sequence"/>
</dbReference>
<accession>A0A549SMZ0</accession>
<evidence type="ECO:0000313" key="3">
    <source>
        <dbReference type="Proteomes" id="UP000316781"/>
    </source>
</evidence>
<feature type="region of interest" description="Disordered" evidence="1">
    <location>
        <begin position="1"/>
        <end position="74"/>
    </location>
</feature>
<dbReference type="InterPro" id="IPR025361">
    <property type="entry name" value="DUF4265"/>
</dbReference>
<dbReference type="Pfam" id="PF14085">
    <property type="entry name" value="DUF4265"/>
    <property type="match status" value="1"/>
</dbReference>
<dbReference type="EMBL" id="VJMF01000061">
    <property type="protein sequence ID" value="TRL31000.1"/>
    <property type="molecule type" value="Genomic_DNA"/>
</dbReference>
<gene>
    <name evidence="2" type="ORF">FM996_14665</name>
</gene>
<feature type="region of interest" description="Disordered" evidence="1">
    <location>
        <begin position="92"/>
        <end position="114"/>
    </location>
</feature>
<evidence type="ECO:0000256" key="1">
    <source>
        <dbReference type="SAM" id="MobiDB-lite"/>
    </source>
</evidence>
<reference evidence="2 3" key="1">
    <citation type="submission" date="2019-07" db="EMBL/GenBank/DDBJ databases">
        <title>Ln-dependent methylotrophs.</title>
        <authorList>
            <person name="Tani A."/>
        </authorList>
    </citation>
    <scope>NUCLEOTIDE SEQUENCE [LARGE SCALE GENOMIC DNA]</scope>
    <source>
        <strain evidence="2 3">SM89A</strain>
    </source>
</reference>
<comment type="caution">
    <text evidence="2">The sequence shown here is derived from an EMBL/GenBank/DDBJ whole genome shotgun (WGS) entry which is preliminary data.</text>
</comment>